<dbReference type="GO" id="GO:0009307">
    <property type="term" value="P:DNA restriction-modification system"/>
    <property type="evidence" value="ECO:0007669"/>
    <property type="project" value="UniProtKB-KW"/>
</dbReference>
<dbReference type="OrthoDB" id="45790at2157"/>
<evidence type="ECO:0000256" key="4">
    <source>
        <dbReference type="ARBA" id="ARBA00022691"/>
    </source>
</evidence>
<keyword evidence="3" id="KW-0808">Transferase</keyword>
<dbReference type="GO" id="GO:0032259">
    <property type="term" value="P:methylation"/>
    <property type="evidence" value="ECO:0007669"/>
    <property type="project" value="UniProtKB-KW"/>
</dbReference>
<comment type="catalytic activity">
    <reaction evidence="7">
        <text>a 2'-deoxyadenosine in DNA + S-adenosyl-L-methionine = an N(6)-methyl-2'-deoxyadenosine in DNA + S-adenosyl-L-homocysteine + H(+)</text>
        <dbReference type="Rhea" id="RHEA:15197"/>
        <dbReference type="Rhea" id="RHEA-COMP:12418"/>
        <dbReference type="Rhea" id="RHEA-COMP:12419"/>
        <dbReference type="ChEBI" id="CHEBI:15378"/>
        <dbReference type="ChEBI" id="CHEBI:57856"/>
        <dbReference type="ChEBI" id="CHEBI:59789"/>
        <dbReference type="ChEBI" id="CHEBI:90615"/>
        <dbReference type="ChEBI" id="CHEBI:90616"/>
        <dbReference type="EC" id="2.1.1.72"/>
    </reaction>
</comment>
<dbReference type="EC" id="2.1.1.72" evidence="1"/>
<dbReference type="PANTHER" id="PTHR33841:SF1">
    <property type="entry name" value="DNA METHYLTRANSFERASE A"/>
    <property type="match status" value="1"/>
</dbReference>
<dbReference type="PRINTS" id="PR00507">
    <property type="entry name" value="N12N6MTFRASE"/>
</dbReference>
<proteinExistence type="predicted"/>
<organism evidence="12 13">
    <name type="scientific">Halorubrum halodurans</name>
    <dbReference type="NCBI Taxonomy" id="1383851"/>
    <lineage>
        <taxon>Archaea</taxon>
        <taxon>Methanobacteriati</taxon>
        <taxon>Methanobacteriota</taxon>
        <taxon>Stenosarchaea group</taxon>
        <taxon>Halobacteria</taxon>
        <taxon>Halobacteriales</taxon>
        <taxon>Haloferacaceae</taxon>
        <taxon>Halorubrum</taxon>
    </lineage>
</organism>
<dbReference type="InterPro" id="IPR025931">
    <property type="entry name" value="TaqI_C"/>
</dbReference>
<keyword evidence="13" id="KW-1185">Reference proteome</keyword>
<keyword evidence="5" id="KW-0680">Restriction system</keyword>
<dbReference type="AlphaFoldDB" id="A0A256IFB3"/>
<dbReference type="InterPro" id="IPR002052">
    <property type="entry name" value="DNA_methylase_N6_adenine_CS"/>
</dbReference>
<evidence type="ECO:0000256" key="3">
    <source>
        <dbReference type="ARBA" id="ARBA00022679"/>
    </source>
</evidence>
<dbReference type="InterPro" id="IPR011639">
    <property type="entry name" value="MethylTrfase_TaqI-like_dom"/>
</dbReference>
<sequence>MRKHYFVGLSLTQTVTTGNLYMTGTHGDDFIDEIIEEYASLYEEIEDGERRELDLRSRLIRRLFCNVLGWEHSEYAQEDDWNDVRFYDEDRTPVIIIEGKKRDVDISEGVPQVFRYASETPYADLLISTNIDSLRLYRRCEPTHPDAITHHGVSAHLVTEVDFKSISGANSRVASHEDLSHGQQQSLQKLAALRREEVLNADRYDDFSFENPADISEDEGFRELIRVLGISLDEYFVPYASETFDQYWSRYEEYESQRDELENQIERLEESGHDEAEVAELRTQLSKLNDEYEEYAQFHNDFETWVRLSGRQDEGFEENKVVFCRESVYVQLNKLLLIRIAEDKGLTNRMVSNGGVEDYFDFWDDYTKYVERNYVDLFELASEELSEIYEHLFARRIFDWEIRDDSDLDEVIRRTLWHLNHFDFSEVNRDILGHLYEEHLSPEERKKLGEFYTPTAIIDLILDSVDYTPDEPLEREDYDLLDPACGSGGFLVRAARRLLERLDRKDVPAGETIEIVRQRLHGFDINPFACHIAEINLLFQVIDKYQTAKEENPDFTLDGFNIYQTDSLRSDNQSSLTALHSSEVQRRYREERREANRLKTRNDYRFVIGNPPYVRIQNIPKGPARTEYDDYDVSIWNYDLSILFFRKAGDWLREGGQVGFITSNKFIPNRYGRNIRPYLAQNFRFKYLIDFGDYEVFETPQAYPIIFSGERTNKGERSRSPEEFQPDDYVFTFAEATDTLPEISQTAINAEVENGEDSTDSETEDSTLTTPGREIGEDPPEGRIADIISACLPTASDKEPPSWEEVKTRLEELVPDGVFEQAPLRAFPVPSSMVAGEDWRFVPADEEEALHQIETNGTPIQEYANGEKLAKNGVQTGRNPIFLIDDETIEDYDIEGDLVKPLVAGENIFRWHSEVPENPKLIYTTPDTDLDEYPGAREYLLDHKEDTDNQKGLASRYCVTDGIREWYELAEYRPDTFGQPLIFTPDMSYYSNFWYDDSGEVYGLNSVYVLYLIEEMEPYYQLGILNSNVAQFFIRRIASSYGSDYLRYQWDYMKKVPLPDPSDAPTELVEKIKDAAEELSHLRQEYVEAKKLRENPVGLLDEFETKSLSYAGYIDRLGFQDLEGELHPSLDSETIRFGVTGASIEFNDERAAEIVYELLQAFETTTGDELRALELPAFKEDLVGLYECYEDARNTVEEAPEKAKNLEQGYNEVVYDLYDLDEDTKKLIRDRVARPKNPLEPREIE</sequence>
<evidence type="ECO:0000313" key="13">
    <source>
        <dbReference type="Proteomes" id="UP000216308"/>
    </source>
</evidence>
<dbReference type="GO" id="GO:0009007">
    <property type="term" value="F:site-specific DNA-methyltransferase (adenine-specific) activity"/>
    <property type="evidence" value="ECO:0007669"/>
    <property type="project" value="UniProtKB-EC"/>
</dbReference>
<dbReference type="Pfam" id="PF12950">
    <property type="entry name" value="TaqI_C"/>
    <property type="match status" value="1"/>
</dbReference>
<evidence type="ECO:0000256" key="9">
    <source>
        <dbReference type="SAM" id="MobiDB-lite"/>
    </source>
</evidence>
<dbReference type="InterPro" id="IPR029063">
    <property type="entry name" value="SAM-dependent_MTases_sf"/>
</dbReference>
<keyword evidence="4" id="KW-0949">S-adenosyl-L-methionine</keyword>
<dbReference type="PANTHER" id="PTHR33841">
    <property type="entry name" value="DNA METHYLTRANSFERASE YEEA-RELATED"/>
    <property type="match status" value="1"/>
</dbReference>
<dbReference type="GO" id="GO:0003677">
    <property type="term" value="F:DNA binding"/>
    <property type="evidence" value="ECO:0007669"/>
    <property type="project" value="UniProtKB-KW"/>
</dbReference>
<evidence type="ECO:0000256" key="2">
    <source>
        <dbReference type="ARBA" id="ARBA00022603"/>
    </source>
</evidence>
<accession>A0A256IFB3</accession>
<comment type="caution">
    <text evidence="12">The sequence shown here is derived from an EMBL/GenBank/DDBJ whole genome shotgun (WGS) entry which is preliminary data.</text>
</comment>
<evidence type="ECO:0000256" key="7">
    <source>
        <dbReference type="ARBA" id="ARBA00047942"/>
    </source>
</evidence>
<dbReference type="SUPFAM" id="SSF53335">
    <property type="entry name" value="S-adenosyl-L-methionine-dependent methyltransferases"/>
    <property type="match status" value="1"/>
</dbReference>
<evidence type="ECO:0000256" key="8">
    <source>
        <dbReference type="SAM" id="Coils"/>
    </source>
</evidence>
<evidence type="ECO:0000256" key="6">
    <source>
        <dbReference type="ARBA" id="ARBA00023125"/>
    </source>
</evidence>
<reference evidence="12 13" key="1">
    <citation type="journal article" date="2014" name="Front. Microbiol.">
        <title>Population and genomic analysis of the genus Halorubrum.</title>
        <authorList>
            <person name="Fullmer M.S."/>
            <person name="Soucy S.M."/>
            <person name="Swithers K.S."/>
            <person name="Makkay A.M."/>
            <person name="Wheeler R."/>
            <person name="Ventosa A."/>
            <person name="Gogarten J.P."/>
            <person name="Papke R.T."/>
        </authorList>
    </citation>
    <scope>NUCLEOTIDE SEQUENCE [LARGE SCALE GENOMIC DNA]</scope>
    <source>
        <strain evidence="12 13">Cb34</strain>
    </source>
</reference>
<dbReference type="EMBL" id="NHPJ01000109">
    <property type="protein sequence ID" value="OYR54996.1"/>
    <property type="molecule type" value="Genomic_DNA"/>
</dbReference>
<evidence type="ECO:0000256" key="1">
    <source>
        <dbReference type="ARBA" id="ARBA00011900"/>
    </source>
</evidence>
<dbReference type="Gene3D" id="3.40.50.150">
    <property type="entry name" value="Vaccinia Virus protein VP39"/>
    <property type="match status" value="1"/>
</dbReference>
<feature type="region of interest" description="Disordered" evidence="9">
    <location>
        <begin position="750"/>
        <end position="781"/>
    </location>
</feature>
<feature type="domain" description="Type II methyltransferase M.TaqI-like" evidence="10">
    <location>
        <begin position="520"/>
        <end position="697"/>
    </location>
</feature>
<feature type="domain" description="TaqI-like C-terminal specificity" evidence="11">
    <location>
        <begin position="905"/>
        <end position="1058"/>
    </location>
</feature>
<dbReference type="Pfam" id="PF07669">
    <property type="entry name" value="Eco57I"/>
    <property type="match status" value="1"/>
</dbReference>
<dbReference type="PROSITE" id="PS00092">
    <property type="entry name" value="N6_MTASE"/>
    <property type="match status" value="1"/>
</dbReference>
<keyword evidence="2" id="KW-0489">Methyltransferase</keyword>
<keyword evidence="8" id="KW-0175">Coiled coil</keyword>
<evidence type="ECO:0000259" key="11">
    <source>
        <dbReference type="Pfam" id="PF12950"/>
    </source>
</evidence>
<dbReference type="RefSeq" id="WP_094533605.1">
    <property type="nucleotide sequence ID" value="NZ_NHPJ01000109.1"/>
</dbReference>
<dbReference type="Proteomes" id="UP000216308">
    <property type="component" value="Unassembled WGS sequence"/>
</dbReference>
<dbReference type="InterPro" id="IPR050953">
    <property type="entry name" value="N4_N6_ade-DNA_methylase"/>
</dbReference>
<name>A0A256IFB3_9EURY</name>
<feature type="coiled-coil region" evidence="8">
    <location>
        <begin position="244"/>
        <end position="298"/>
    </location>
</feature>
<evidence type="ECO:0000313" key="12">
    <source>
        <dbReference type="EMBL" id="OYR54996.1"/>
    </source>
</evidence>
<gene>
    <name evidence="12" type="ORF">DJ70_12730</name>
</gene>
<protein>
    <recommendedName>
        <fullName evidence="1">site-specific DNA-methyltransferase (adenine-specific)</fullName>
        <ecNumber evidence="1">2.1.1.72</ecNumber>
    </recommendedName>
</protein>
<evidence type="ECO:0000259" key="10">
    <source>
        <dbReference type="Pfam" id="PF07669"/>
    </source>
</evidence>
<keyword evidence="6" id="KW-0238">DNA-binding</keyword>
<feature type="compositionally biased region" description="Acidic residues" evidence="9">
    <location>
        <begin position="753"/>
        <end position="765"/>
    </location>
</feature>
<evidence type="ECO:0000256" key="5">
    <source>
        <dbReference type="ARBA" id="ARBA00022747"/>
    </source>
</evidence>